<dbReference type="PANTHER" id="PTHR43047:SF72">
    <property type="entry name" value="OSMOSENSING HISTIDINE PROTEIN KINASE SLN1"/>
    <property type="match status" value="1"/>
</dbReference>
<dbReference type="InterPro" id="IPR005467">
    <property type="entry name" value="His_kinase_dom"/>
</dbReference>
<evidence type="ECO:0000256" key="3">
    <source>
        <dbReference type="ARBA" id="ARBA00022679"/>
    </source>
</evidence>
<dbReference type="GO" id="GO:0009927">
    <property type="term" value="F:histidine phosphotransfer kinase activity"/>
    <property type="evidence" value="ECO:0007669"/>
    <property type="project" value="TreeGrafter"/>
</dbReference>
<dbReference type="EMBL" id="CDMZ01000459">
    <property type="protein sequence ID" value="CEM14772.1"/>
    <property type="molecule type" value="Genomic_DNA"/>
</dbReference>
<feature type="domain" description="Histidine kinase" evidence="5">
    <location>
        <begin position="59"/>
        <end position="310"/>
    </location>
</feature>
<dbReference type="InterPro" id="IPR036890">
    <property type="entry name" value="HATPase_C_sf"/>
</dbReference>
<gene>
    <name evidence="6" type="ORF">Cvel_17611</name>
</gene>
<dbReference type="SUPFAM" id="SSF47384">
    <property type="entry name" value="Homodimeric domain of signal transducing histidine kinase"/>
    <property type="match status" value="1"/>
</dbReference>
<dbReference type="InterPro" id="IPR003594">
    <property type="entry name" value="HATPase_dom"/>
</dbReference>
<dbReference type="GO" id="GO:0005886">
    <property type="term" value="C:plasma membrane"/>
    <property type="evidence" value="ECO:0007669"/>
    <property type="project" value="TreeGrafter"/>
</dbReference>
<dbReference type="PANTHER" id="PTHR43047">
    <property type="entry name" value="TWO-COMPONENT HISTIDINE PROTEIN KINASE"/>
    <property type="match status" value="1"/>
</dbReference>
<dbReference type="EC" id="2.7.13.3" evidence="2"/>
<accession>A0A0G4FLA2</accession>
<dbReference type="Gene3D" id="3.30.565.10">
    <property type="entry name" value="Histidine kinase-like ATPase, C-terminal domain"/>
    <property type="match status" value="1"/>
</dbReference>
<evidence type="ECO:0000313" key="6">
    <source>
        <dbReference type="EMBL" id="CEM14772.1"/>
    </source>
</evidence>
<dbReference type="PROSITE" id="PS50109">
    <property type="entry name" value="HIS_KIN"/>
    <property type="match status" value="1"/>
</dbReference>
<dbReference type="Pfam" id="PF02518">
    <property type="entry name" value="HATPase_c"/>
    <property type="match status" value="1"/>
</dbReference>
<evidence type="ECO:0000259" key="5">
    <source>
        <dbReference type="PROSITE" id="PS50109"/>
    </source>
</evidence>
<evidence type="ECO:0000256" key="4">
    <source>
        <dbReference type="ARBA" id="ARBA00022777"/>
    </source>
</evidence>
<proteinExistence type="predicted"/>
<organism evidence="6">
    <name type="scientific">Chromera velia CCMP2878</name>
    <dbReference type="NCBI Taxonomy" id="1169474"/>
    <lineage>
        <taxon>Eukaryota</taxon>
        <taxon>Sar</taxon>
        <taxon>Alveolata</taxon>
        <taxon>Colpodellida</taxon>
        <taxon>Chromeraceae</taxon>
        <taxon>Chromera</taxon>
    </lineage>
</organism>
<keyword evidence="3" id="KW-0808">Transferase</keyword>
<dbReference type="Gene3D" id="1.10.287.130">
    <property type="match status" value="1"/>
</dbReference>
<keyword evidence="4" id="KW-0418">Kinase</keyword>
<sequence>MKTTFSFITIVAILCLLVRYLSRGAFLAGVELDRLAQYTEQLKGEVEHEKDQKHSFLAYIMHEVRNPLSAACLLMCEQETLIAEMKLVTAKMKDRKRQQPEERGQLAEIEPLLESLDSLSKTVQSQIDQMGSICNDVLHLEKLASGKFEYNVSLGNLTNFFSHTAKEAETVLKQKDVALKTEIVLDPELSKKQKTISTWADFPRFRQVLSNFMSNARKFTPKRGAVTFRMEVSALPVPPTHHAPGNCAHASQLPDRAFSFNQNNPAENPQWIRIRFSVRDTGFGIAVEDIPKLFKPYAQIRAGEQQPGVGHRSRPLYLQGLRRGSLWRERWGPLQRSRAGI</sequence>
<comment type="catalytic activity">
    <reaction evidence="1">
        <text>ATP + protein L-histidine = ADP + protein N-phospho-L-histidine.</text>
        <dbReference type="EC" id="2.7.13.3"/>
    </reaction>
</comment>
<dbReference type="AlphaFoldDB" id="A0A0G4FLA2"/>
<protein>
    <recommendedName>
        <fullName evidence="2">histidine kinase</fullName>
        <ecNumber evidence="2">2.7.13.3</ecNumber>
    </recommendedName>
</protein>
<dbReference type="GO" id="GO:0000155">
    <property type="term" value="F:phosphorelay sensor kinase activity"/>
    <property type="evidence" value="ECO:0007669"/>
    <property type="project" value="InterPro"/>
</dbReference>
<evidence type="ECO:0000256" key="1">
    <source>
        <dbReference type="ARBA" id="ARBA00000085"/>
    </source>
</evidence>
<evidence type="ECO:0000256" key="2">
    <source>
        <dbReference type="ARBA" id="ARBA00012438"/>
    </source>
</evidence>
<dbReference type="PhylomeDB" id="A0A0G4FLA2"/>
<name>A0A0G4FLA2_9ALVE</name>
<dbReference type="InterPro" id="IPR036097">
    <property type="entry name" value="HisK_dim/P_sf"/>
</dbReference>
<dbReference type="VEuPathDB" id="CryptoDB:Cvel_17611"/>
<reference evidence="6" key="1">
    <citation type="submission" date="2014-11" db="EMBL/GenBank/DDBJ databases">
        <authorList>
            <person name="Otto D Thomas"/>
            <person name="Naeem Raeece"/>
        </authorList>
    </citation>
    <scope>NUCLEOTIDE SEQUENCE</scope>
</reference>
<dbReference type="SUPFAM" id="SSF55874">
    <property type="entry name" value="ATPase domain of HSP90 chaperone/DNA topoisomerase II/histidine kinase"/>
    <property type="match status" value="1"/>
</dbReference>